<evidence type="ECO:0000313" key="2">
    <source>
        <dbReference type="EMBL" id="NYE14702.1"/>
    </source>
</evidence>
<reference evidence="2 3" key="1">
    <citation type="submission" date="2020-07" db="EMBL/GenBank/DDBJ databases">
        <title>Sequencing the genomes of 1000 actinobacteria strains.</title>
        <authorList>
            <person name="Klenk H.-P."/>
        </authorList>
    </citation>
    <scope>NUCLEOTIDE SEQUENCE [LARGE SCALE GENOMIC DNA]</scope>
    <source>
        <strain evidence="2 3">DSM 43461</strain>
    </source>
</reference>
<accession>A0A7Y9GDW6</accession>
<keyword evidence="3" id="KW-1185">Reference proteome</keyword>
<dbReference type="EMBL" id="JACCBT010000001">
    <property type="protein sequence ID" value="NYE14702.1"/>
    <property type="molecule type" value="Genomic_DNA"/>
</dbReference>
<sequence>MPPYMAQHAVAPLVDAQNTVSPSSRGGGPLGRP</sequence>
<dbReference type="Proteomes" id="UP000591272">
    <property type="component" value="Unassembled WGS sequence"/>
</dbReference>
<gene>
    <name evidence="2" type="ORF">BJ999_004998</name>
</gene>
<dbReference type="AlphaFoldDB" id="A0A7Y9GDW6"/>
<organism evidence="2 3">
    <name type="scientific">Actinomadura citrea</name>
    <dbReference type="NCBI Taxonomy" id="46158"/>
    <lineage>
        <taxon>Bacteria</taxon>
        <taxon>Bacillati</taxon>
        <taxon>Actinomycetota</taxon>
        <taxon>Actinomycetes</taxon>
        <taxon>Streptosporangiales</taxon>
        <taxon>Thermomonosporaceae</taxon>
        <taxon>Actinomadura</taxon>
    </lineage>
</organism>
<proteinExistence type="predicted"/>
<evidence type="ECO:0000256" key="1">
    <source>
        <dbReference type="SAM" id="MobiDB-lite"/>
    </source>
</evidence>
<comment type="caution">
    <text evidence="2">The sequence shown here is derived from an EMBL/GenBank/DDBJ whole genome shotgun (WGS) entry which is preliminary data.</text>
</comment>
<name>A0A7Y9GDW6_9ACTN</name>
<evidence type="ECO:0000313" key="3">
    <source>
        <dbReference type="Proteomes" id="UP000591272"/>
    </source>
</evidence>
<feature type="region of interest" description="Disordered" evidence="1">
    <location>
        <begin position="1"/>
        <end position="33"/>
    </location>
</feature>
<protein>
    <submittedName>
        <fullName evidence="2">Uncharacterized protein</fullName>
    </submittedName>
</protein>